<dbReference type="EMBL" id="JAPCID010000018">
    <property type="protein sequence ID" value="MDA0138711.1"/>
    <property type="molecule type" value="Genomic_DNA"/>
</dbReference>
<proteinExistence type="predicted"/>
<organism evidence="2 3">
    <name type="scientific">Solirubrobacter deserti</name>
    <dbReference type="NCBI Taxonomy" id="2282478"/>
    <lineage>
        <taxon>Bacteria</taxon>
        <taxon>Bacillati</taxon>
        <taxon>Actinomycetota</taxon>
        <taxon>Thermoleophilia</taxon>
        <taxon>Solirubrobacterales</taxon>
        <taxon>Solirubrobacteraceae</taxon>
        <taxon>Solirubrobacter</taxon>
    </lineage>
</organism>
<reference evidence="2" key="1">
    <citation type="submission" date="2022-10" db="EMBL/GenBank/DDBJ databases">
        <title>The WGS of Solirubrobacter sp. CPCC 204708.</title>
        <authorList>
            <person name="Jiang Z."/>
        </authorList>
    </citation>
    <scope>NUCLEOTIDE SEQUENCE</scope>
    <source>
        <strain evidence="2">CPCC 204708</strain>
    </source>
</reference>
<dbReference type="PROSITE" id="PS51318">
    <property type="entry name" value="TAT"/>
    <property type="match status" value="1"/>
</dbReference>
<evidence type="ECO:0000313" key="3">
    <source>
        <dbReference type="Proteomes" id="UP001147700"/>
    </source>
</evidence>
<dbReference type="RefSeq" id="WP_202957427.1">
    <property type="nucleotide sequence ID" value="NZ_JAPCID010000018.1"/>
</dbReference>
<feature type="region of interest" description="Disordered" evidence="1">
    <location>
        <begin position="120"/>
        <end position="157"/>
    </location>
</feature>
<feature type="compositionally biased region" description="Polar residues" evidence="1">
    <location>
        <begin position="127"/>
        <end position="157"/>
    </location>
</feature>
<gene>
    <name evidence="2" type="ORF">OJ962_14500</name>
</gene>
<sequence length="713" mass="77056">MRTRRELMADAGRLTLAGMAAGPALKTITGAASAAPVPARALPTGAGWTNHEYWTFADWALAAAEAAWDERVGFYGSDIRTSCAMLSAHAIAAQTRYAGGPTRNDARAKRMAEALVQAPPFKPATDGRSTGSTDLRTSGQTHTPGWTASPTTNTGEQHVSIDPKVAEALARAWLVRDTIGLSADTAALIVERIQSTAEGVFFRYPNIRLNQINWYLELYLWAAVTADDPKRWLSEFRDQLRRWCTGAEKAVAPWSIPNLGPSWNFHRDPLSGLDAAENIESNEYCNIILDSLSYLKEAKAHGLVLSTQQRKVLRAWSKRALPAYWTHAGYPNWDTGLFLRRWHLGRYWAWSLGGLFAIMLNDEQGDASDAATAKYLFDRALVTYTRWARLRGQAVPQTPTYPVRSQLTPNAPDMAARFVLLAARAVAHDVEQLPAKAPAAMYAYDPSIGRLTVTTSRYNTAILAQNNGAFPYGGLDLCRLSDADQRVAASIGGEGAANFGVIVSDGHRDVVASAAPRRRGGPAPMTMTMGPPGRVTEGEKYPDQPYAGPFKALEVTGERSGGGVTVRSTHAFRTDRITATWKVTRGAGRAALDVDAHFPSYGTDATITAVLETGHSRRLTAASGTIALDEVAYFYIKSAEPEAGYVVVPRAAPDGARTAVIRPGAQPAAPLPGPTLVIELARRDRVFRSESLQVSIAVASTAAEAAKVARTLR</sequence>
<evidence type="ECO:0000313" key="2">
    <source>
        <dbReference type="EMBL" id="MDA0138711.1"/>
    </source>
</evidence>
<dbReference type="InterPro" id="IPR006311">
    <property type="entry name" value="TAT_signal"/>
</dbReference>
<keyword evidence="3" id="KW-1185">Reference proteome</keyword>
<name>A0ABT4RK46_9ACTN</name>
<protein>
    <recommendedName>
        <fullName evidence="4">Tat pathway signal sequence domain protein</fullName>
    </recommendedName>
</protein>
<comment type="caution">
    <text evidence="2">The sequence shown here is derived from an EMBL/GenBank/DDBJ whole genome shotgun (WGS) entry which is preliminary data.</text>
</comment>
<accession>A0ABT4RK46</accession>
<evidence type="ECO:0000256" key="1">
    <source>
        <dbReference type="SAM" id="MobiDB-lite"/>
    </source>
</evidence>
<evidence type="ECO:0008006" key="4">
    <source>
        <dbReference type="Google" id="ProtNLM"/>
    </source>
</evidence>
<dbReference type="Proteomes" id="UP001147700">
    <property type="component" value="Unassembled WGS sequence"/>
</dbReference>